<evidence type="ECO:0000256" key="2">
    <source>
        <dbReference type="ARBA" id="ARBA00004370"/>
    </source>
</evidence>
<comment type="catalytic activity">
    <reaction evidence="1">
        <text>ATP + protein L-histidine = ADP + protein N-phospho-L-histidine.</text>
        <dbReference type="EC" id="2.7.13.3"/>
    </reaction>
</comment>
<dbReference type="Gene3D" id="1.10.287.130">
    <property type="match status" value="1"/>
</dbReference>
<dbReference type="Gene3D" id="3.30.565.10">
    <property type="entry name" value="Histidine kinase-like ATPase, C-terminal domain"/>
    <property type="match status" value="1"/>
</dbReference>
<dbReference type="PANTHER" id="PTHR43065:SF47">
    <property type="match status" value="1"/>
</dbReference>
<dbReference type="Gene3D" id="6.10.340.10">
    <property type="match status" value="1"/>
</dbReference>
<feature type="domain" description="Histidine kinase" evidence="8">
    <location>
        <begin position="282"/>
        <end position="513"/>
    </location>
</feature>
<dbReference type="PANTHER" id="PTHR43065">
    <property type="entry name" value="SENSOR HISTIDINE KINASE"/>
    <property type="match status" value="1"/>
</dbReference>
<organism evidence="10 11">
    <name type="scientific">Solimicrobium silvestre</name>
    <dbReference type="NCBI Taxonomy" id="2099400"/>
    <lineage>
        <taxon>Bacteria</taxon>
        <taxon>Pseudomonadati</taxon>
        <taxon>Pseudomonadota</taxon>
        <taxon>Betaproteobacteria</taxon>
        <taxon>Burkholderiales</taxon>
        <taxon>Oxalobacteraceae</taxon>
        <taxon>Solimicrobium</taxon>
    </lineage>
</organism>
<evidence type="ECO:0000256" key="7">
    <source>
        <dbReference type="SAM" id="Phobius"/>
    </source>
</evidence>
<dbReference type="EMBL" id="PUGF01000018">
    <property type="protein sequence ID" value="PRC91880.1"/>
    <property type="molecule type" value="Genomic_DNA"/>
</dbReference>
<dbReference type="GO" id="GO:0016020">
    <property type="term" value="C:membrane"/>
    <property type="evidence" value="ECO:0007669"/>
    <property type="project" value="UniProtKB-SubCell"/>
</dbReference>
<dbReference type="InterPro" id="IPR005467">
    <property type="entry name" value="His_kinase_dom"/>
</dbReference>
<dbReference type="InterPro" id="IPR003594">
    <property type="entry name" value="HATPase_dom"/>
</dbReference>
<gene>
    <name evidence="10" type="ORF">S2091_3436</name>
</gene>
<dbReference type="InterPro" id="IPR036097">
    <property type="entry name" value="HisK_dim/P_sf"/>
</dbReference>
<comment type="subcellular location">
    <subcellularLocation>
        <location evidence="2">Membrane</location>
    </subcellularLocation>
</comment>
<evidence type="ECO:0000256" key="3">
    <source>
        <dbReference type="ARBA" id="ARBA00012438"/>
    </source>
</evidence>
<feature type="transmembrane region" description="Helical" evidence="7">
    <location>
        <begin position="6"/>
        <end position="29"/>
    </location>
</feature>
<evidence type="ECO:0000256" key="5">
    <source>
        <dbReference type="ARBA" id="ARBA00022679"/>
    </source>
</evidence>
<keyword evidence="11" id="KW-1185">Reference proteome</keyword>
<name>A0A2S9GVZ3_9BURK</name>
<dbReference type="PROSITE" id="PS50109">
    <property type="entry name" value="HIS_KIN"/>
    <property type="match status" value="1"/>
</dbReference>
<dbReference type="SMART" id="SM00387">
    <property type="entry name" value="HATPase_c"/>
    <property type="match status" value="1"/>
</dbReference>
<dbReference type="CDD" id="cd00082">
    <property type="entry name" value="HisKA"/>
    <property type="match status" value="1"/>
</dbReference>
<feature type="domain" description="HAMP" evidence="9">
    <location>
        <begin position="183"/>
        <end position="237"/>
    </location>
</feature>
<evidence type="ECO:0000259" key="8">
    <source>
        <dbReference type="PROSITE" id="PS50109"/>
    </source>
</evidence>
<dbReference type="Pfam" id="PF00672">
    <property type="entry name" value="HAMP"/>
    <property type="match status" value="1"/>
</dbReference>
<reference evidence="10 11" key="1">
    <citation type="submission" date="2018-02" db="EMBL/GenBank/DDBJ databases">
        <title>Solimicrobium silvestre gen. nov., sp. nov., isolated from alpine forest soil.</title>
        <authorList>
            <person name="Margesin R."/>
            <person name="Albuquerque L."/>
            <person name="Zhang D.-C."/>
            <person name="Froufe H.J.C."/>
            <person name="Severino R."/>
            <person name="Roxo I."/>
            <person name="Egas C."/>
            <person name="Da Costa M.S."/>
        </authorList>
    </citation>
    <scope>NUCLEOTIDE SEQUENCE [LARGE SCALE GENOMIC DNA]</scope>
    <source>
        <strain evidence="10 11">S20-91</strain>
    </source>
</reference>
<keyword evidence="5" id="KW-0808">Transferase</keyword>
<dbReference type="PRINTS" id="PR00344">
    <property type="entry name" value="BCTRLSENSOR"/>
</dbReference>
<dbReference type="InterPro" id="IPR003661">
    <property type="entry name" value="HisK_dim/P_dom"/>
</dbReference>
<evidence type="ECO:0000256" key="4">
    <source>
        <dbReference type="ARBA" id="ARBA00022553"/>
    </source>
</evidence>
<sequence length="514" mass="56787">MHRIYLRLIAIFVVIVTVVLTISGTYSQYKLSERLEMRDSQLRLSVLARLQISLPPALWNLDKSKVDSLLESEMIAPEVEEIRVYDADGSNLFSGKIRNAVGKIVNVNTNIPMEDSKVSASLAYTTPDTNNRNSENKAAIGHIEVKFSRAPINAVLSAELKHKILEILALDLILVVALSFSLRMVFVPLTQLRDSLNDLATHETEEVEELPENRRDEFGEVAGGFNRIQRKLKSTIENTRQAEDVARRASVSAEQALQNLRTAQNSLVQAERLASLGGLVAGVAHEINTPLGITLTGASTLQEATELIQTAMNTGNIKKSEMVRYLETAIESSRLILGNTHRAAELIQSFKQIAVDQTNEIKRPFNVKEYIEEVLMCLAPKLKKTKIQVSVNCATEIELNTYSGAFAQILTNLIMNALTHAYEVDDIGHIDINVQMLNSVLELSFCDDGKGIPAEYLGKIFDPFFTTKLGKGGSGLGLNIVYNLIAKQLDGSIIVESVLGKGTRFIIRIPCSRP</sequence>
<dbReference type="OrthoDB" id="9812260at2"/>
<dbReference type="SUPFAM" id="SSF47384">
    <property type="entry name" value="Homodimeric domain of signal transducing histidine kinase"/>
    <property type="match status" value="1"/>
</dbReference>
<dbReference type="SMART" id="SM00304">
    <property type="entry name" value="HAMP"/>
    <property type="match status" value="1"/>
</dbReference>
<dbReference type="Pfam" id="PF02518">
    <property type="entry name" value="HATPase_c"/>
    <property type="match status" value="1"/>
</dbReference>
<dbReference type="SUPFAM" id="SSF55874">
    <property type="entry name" value="ATPase domain of HSP90 chaperone/DNA topoisomerase II/histidine kinase"/>
    <property type="match status" value="1"/>
</dbReference>
<proteinExistence type="predicted"/>
<protein>
    <recommendedName>
        <fullName evidence="3">histidine kinase</fullName>
        <ecNumber evidence="3">2.7.13.3</ecNumber>
    </recommendedName>
</protein>
<keyword evidence="6 10" id="KW-0418">Kinase</keyword>
<evidence type="ECO:0000256" key="1">
    <source>
        <dbReference type="ARBA" id="ARBA00000085"/>
    </source>
</evidence>
<dbReference type="Proteomes" id="UP000237839">
    <property type="component" value="Unassembled WGS sequence"/>
</dbReference>
<dbReference type="InterPro" id="IPR004358">
    <property type="entry name" value="Sig_transdc_His_kin-like_C"/>
</dbReference>
<dbReference type="EC" id="2.7.13.3" evidence="3"/>
<dbReference type="AlphaFoldDB" id="A0A2S9GVZ3"/>
<evidence type="ECO:0000259" key="9">
    <source>
        <dbReference type="PROSITE" id="PS50885"/>
    </source>
</evidence>
<keyword evidence="7" id="KW-0472">Membrane</keyword>
<dbReference type="InterPro" id="IPR036890">
    <property type="entry name" value="HATPase_C_sf"/>
</dbReference>
<keyword evidence="4" id="KW-0597">Phosphoprotein</keyword>
<comment type="caution">
    <text evidence="10">The sequence shown here is derived from an EMBL/GenBank/DDBJ whole genome shotgun (WGS) entry which is preliminary data.</text>
</comment>
<dbReference type="RefSeq" id="WP_105533184.1">
    <property type="nucleotide sequence ID" value="NZ_PUGF01000018.1"/>
</dbReference>
<evidence type="ECO:0000256" key="6">
    <source>
        <dbReference type="ARBA" id="ARBA00022777"/>
    </source>
</evidence>
<keyword evidence="7" id="KW-1133">Transmembrane helix</keyword>
<keyword evidence="7" id="KW-0812">Transmembrane</keyword>
<accession>A0A2S9GVZ3</accession>
<dbReference type="PROSITE" id="PS50885">
    <property type="entry name" value="HAMP"/>
    <property type="match status" value="1"/>
</dbReference>
<dbReference type="InterPro" id="IPR003660">
    <property type="entry name" value="HAMP_dom"/>
</dbReference>
<dbReference type="GO" id="GO:0000155">
    <property type="term" value="F:phosphorelay sensor kinase activity"/>
    <property type="evidence" value="ECO:0007669"/>
    <property type="project" value="InterPro"/>
</dbReference>
<evidence type="ECO:0000313" key="10">
    <source>
        <dbReference type="EMBL" id="PRC91880.1"/>
    </source>
</evidence>
<evidence type="ECO:0000313" key="11">
    <source>
        <dbReference type="Proteomes" id="UP000237839"/>
    </source>
</evidence>